<protein>
    <submittedName>
        <fullName evidence="2">Uncharacterized protein</fullName>
    </submittedName>
</protein>
<name>A0A951PE85_9CYAN</name>
<evidence type="ECO:0000313" key="2">
    <source>
        <dbReference type="EMBL" id="MBW4468071.1"/>
    </source>
</evidence>
<dbReference type="AlphaFoldDB" id="A0A951PE85"/>
<proteinExistence type="predicted"/>
<reference evidence="2" key="2">
    <citation type="journal article" date="2022" name="Microbiol. Resour. Announc.">
        <title>Metagenome Sequencing to Explore Phylogenomics of Terrestrial Cyanobacteria.</title>
        <authorList>
            <person name="Ward R.D."/>
            <person name="Stajich J.E."/>
            <person name="Johansen J.R."/>
            <person name="Huntemann M."/>
            <person name="Clum A."/>
            <person name="Foster B."/>
            <person name="Foster B."/>
            <person name="Roux S."/>
            <person name="Palaniappan K."/>
            <person name="Varghese N."/>
            <person name="Mukherjee S."/>
            <person name="Reddy T.B.K."/>
            <person name="Daum C."/>
            <person name="Copeland A."/>
            <person name="Chen I.A."/>
            <person name="Ivanova N.N."/>
            <person name="Kyrpides N.C."/>
            <person name="Shapiro N."/>
            <person name="Eloe-Fadrosh E.A."/>
            <person name="Pietrasiak N."/>
        </authorList>
    </citation>
    <scope>NUCLEOTIDE SEQUENCE</scope>
    <source>
        <strain evidence="2">GSE-TBD4-15B</strain>
    </source>
</reference>
<dbReference type="EMBL" id="JAHHHV010000084">
    <property type="protein sequence ID" value="MBW4468071.1"/>
    <property type="molecule type" value="Genomic_DNA"/>
</dbReference>
<reference evidence="2" key="1">
    <citation type="submission" date="2021-05" db="EMBL/GenBank/DDBJ databases">
        <authorList>
            <person name="Pietrasiak N."/>
            <person name="Ward R."/>
            <person name="Stajich J.E."/>
            <person name="Kurbessoian T."/>
        </authorList>
    </citation>
    <scope>NUCLEOTIDE SEQUENCE</scope>
    <source>
        <strain evidence="2">GSE-TBD4-15B</strain>
    </source>
</reference>
<feature type="compositionally biased region" description="Basic and acidic residues" evidence="1">
    <location>
        <begin position="41"/>
        <end position="59"/>
    </location>
</feature>
<evidence type="ECO:0000256" key="1">
    <source>
        <dbReference type="SAM" id="MobiDB-lite"/>
    </source>
</evidence>
<dbReference type="Proteomes" id="UP000707356">
    <property type="component" value="Unassembled WGS sequence"/>
</dbReference>
<feature type="region of interest" description="Disordered" evidence="1">
    <location>
        <begin position="24"/>
        <end position="99"/>
    </location>
</feature>
<comment type="caution">
    <text evidence="2">The sequence shown here is derived from an EMBL/GenBank/DDBJ whole genome shotgun (WGS) entry which is preliminary data.</text>
</comment>
<sequence length="99" mass="10063">MSDAANLNAADPAKTNYDAEQLAEEIETGEAATPQVNADADYERSKQFAVADVDRDTKADSSAASGSGKSGSGNSGSGESGDPASFLKMAEQVTPDSES</sequence>
<evidence type="ECO:0000313" key="3">
    <source>
        <dbReference type="Proteomes" id="UP000707356"/>
    </source>
</evidence>
<accession>A0A951PE85</accession>
<organism evidence="2 3">
    <name type="scientific">Pegethrix bostrychoides GSE-TBD4-15B</name>
    <dbReference type="NCBI Taxonomy" id="2839662"/>
    <lineage>
        <taxon>Bacteria</taxon>
        <taxon>Bacillati</taxon>
        <taxon>Cyanobacteriota</taxon>
        <taxon>Cyanophyceae</taxon>
        <taxon>Oculatellales</taxon>
        <taxon>Oculatellaceae</taxon>
        <taxon>Pegethrix</taxon>
    </lineage>
</organism>
<gene>
    <name evidence="2" type="ORF">KME07_21815</name>
</gene>
<feature type="compositionally biased region" description="Gly residues" evidence="1">
    <location>
        <begin position="68"/>
        <end position="79"/>
    </location>
</feature>